<feature type="transmembrane region" description="Helical" evidence="7">
    <location>
        <begin position="296"/>
        <end position="315"/>
    </location>
</feature>
<sequence>MAHWSISRISCLLAAISLCTRHASAEFGYLAHGDGEGFKCAGVYGSPDKTDGRRSAIEVEFPPEPPSNITIAIFNYPDSRWIGIPVKEGTKIPDEEVGMPSIYINSIMDPENTDKENGIQRFSVCEDDTISMGLCSEVDRGRPLINDRDNSGNPRSFSSVIYADHIMLSRSGAGFTRLEYKNWLSEHEGTDNHDDSWKSKARTTIVDGATLEWTADGTLKLRYLVNATGYYCVDAASTGDFTARAEWTSSHGLLPASEYPKMHVYLILTIMYSAIAIAWAFMSWRVWSEILPVQNQLFGLVCLLAVDMGMNFGFWKHYNSTGVPSMVYSVFTLVIDAGRNSLSFFMLLVVSLGWGVVRPSLGKTMIRCILLAIVHFSAGCLYGAGILFRDPHGSGPLGLIYVVPLSLSMTMFYTWTLSAIINTTHILIERQQSYKLSMYNKLWRLLVVCLILLFAFFVLNVLHTVFYERLSVAARSWKWRWFWTDGWLNLEYFFALSIILYWWRPTSQNYRYSLEEIASDELDAMAREHANDTQDSFDNPRMGENLELSDMGPNANKKTGCASSFSGDDVHFVINNDDVDFSSDDDNNNDNDHLNKDGNNADGSRPTHGTQTIPDSKHPASSSSSSSINR</sequence>
<feature type="transmembrane region" description="Helical" evidence="7">
    <location>
        <begin position="327"/>
        <end position="357"/>
    </location>
</feature>
<keyword evidence="4 7" id="KW-1133">Transmembrane helix</keyword>
<comment type="caution">
    <text evidence="10">The sequence shown here is derived from an EMBL/GenBank/DDBJ whole genome shotgun (WGS) entry which is preliminary data.</text>
</comment>
<feature type="transmembrane region" description="Helical" evidence="7">
    <location>
        <begin position="400"/>
        <end position="421"/>
    </location>
</feature>
<proteinExistence type="predicted"/>
<evidence type="ECO:0000256" key="4">
    <source>
        <dbReference type="ARBA" id="ARBA00022989"/>
    </source>
</evidence>
<feature type="region of interest" description="Disordered" evidence="6">
    <location>
        <begin position="581"/>
        <end position="630"/>
    </location>
</feature>
<reference evidence="10" key="1">
    <citation type="submission" date="2022-07" db="EMBL/GenBank/DDBJ databases">
        <title>Phylogenomic reconstructions and comparative analyses of Kickxellomycotina fungi.</title>
        <authorList>
            <person name="Reynolds N.K."/>
            <person name="Stajich J.E."/>
            <person name="Barry K."/>
            <person name="Grigoriev I.V."/>
            <person name="Crous P."/>
            <person name="Smith M.E."/>
        </authorList>
    </citation>
    <scope>NUCLEOTIDE SEQUENCE</scope>
    <source>
        <strain evidence="10">NBRC 105413</strain>
    </source>
</reference>
<feature type="transmembrane region" description="Helical" evidence="7">
    <location>
        <begin position="486"/>
        <end position="503"/>
    </location>
</feature>
<evidence type="ECO:0000259" key="9">
    <source>
        <dbReference type="Pfam" id="PF06814"/>
    </source>
</evidence>
<dbReference type="GO" id="GO:0016020">
    <property type="term" value="C:membrane"/>
    <property type="evidence" value="ECO:0007669"/>
    <property type="project" value="UniProtKB-SubCell"/>
</dbReference>
<evidence type="ECO:0000256" key="2">
    <source>
        <dbReference type="ARBA" id="ARBA00022692"/>
    </source>
</evidence>
<evidence type="ECO:0000256" key="7">
    <source>
        <dbReference type="SAM" id="Phobius"/>
    </source>
</evidence>
<feature type="transmembrane region" description="Helical" evidence="7">
    <location>
        <begin position="264"/>
        <end position="284"/>
    </location>
</feature>
<dbReference type="GO" id="GO:0005829">
    <property type="term" value="C:cytosol"/>
    <property type="evidence" value="ECO:0007669"/>
    <property type="project" value="GOC"/>
</dbReference>
<dbReference type="GO" id="GO:0042147">
    <property type="term" value="P:retrograde transport, endosome to Golgi"/>
    <property type="evidence" value="ECO:0007669"/>
    <property type="project" value="TreeGrafter"/>
</dbReference>
<evidence type="ECO:0000256" key="1">
    <source>
        <dbReference type="ARBA" id="ARBA00004141"/>
    </source>
</evidence>
<comment type="subcellular location">
    <subcellularLocation>
        <location evidence="1">Membrane</location>
        <topology evidence="1">Multi-pass membrane protein</topology>
    </subcellularLocation>
</comment>
<evidence type="ECO:0000256" key="8">
    <source>
        <dbReference type="SAM" id="SignalP"/>
    </source>
</evidence>
<keyword evidence="11" id="KW-1185">Reference proteome</keyword>
<organism evidence="10 11">
    <name type="scientific">Coemansia asiatica</name>
    <dbReference type="NCBI Taxonomy" id="1052880"/>
    <lineage>
        <taxon>Eukaryota</taxon>
        <taxon>Fungi</taxon>
        <taxon>Fungi incertae sedis</taxon>
        <taxon>Zoopagomycota</taxon>
        <taxon>Kickxellomycotina</taxon>
        <taxon>Kickxellomycetes</taxon>
        <taxon>Kickxellales</taxon>
        <taxon>Kickxellaceae</taxon>
        <taxon>Coemansia</taxon>
    </lineage>
</organism>
<gene>
    <name evidence="10" type="ORF">LPJ64_005593</name>
</gene>
<feature type="domain" description="GOST seven transmembrane" evidence="9">
    <location>
        <begin position="260"/>
        <end position="510"/>
    </location>
</feature>
<dbReference type="InterPro" id="IPR053937">
    <property type="entry name" value="GOST_TM"/>
</dbReference>
<name>A0A9W7XGR7_9FUNG</name>
<keyword evidence="2 7" id="KW-0812">Transmembrane</keyword>
<feature type="compositionally biased region" description="Low complexity" evidence="6">
    <location>
        <begin position="621"/>
        <end position="630"/>
    </location>
</feature>
<dbReference type="PANTHER" id="PTHR21229:SF1">
    <property type="entry name" value="GH17801P"/>
    <property type="match status" value="1"/>
</dbReference>
<keyword evidence="5 7" id="KW-0472">Membrane</keyword>
<feature type="signal peptide" evidence="8">
    <location>
        <begin position="1"/>
        <end position="25"/>
    </location>
</feature>
<dbReference type="Proteomes" id="UP001145021">
    <property type="component" value="Unassembled WGS sequence"/>
</dbReference>
<dbReference type="InterPro" id="IPR009637">
    <property type="entry name" value="GPR107/GPR108-like"/>
</dbReference>
<evidence type="ECO:0000313" key="11">
    <source>
        <dbReference type="Proteomes" id="UP001145021"/>
    </source>
</evidence>
<feature type="transmembrane region" description="Helical" evidence="7">
    <location>
        <begin position="442"/>
        <end position="466"/>
    </location>
</feature>
<evidence type="ECO:0000256" key="3">
    <source>
        <dbReference type="ARBA" id="ARBA00022729"/>
    </source>
</evidence>
<evidence type="ECO:0000313" key="10">
    <source>
        <dbReference type="EMBL" id="KAJ1642578.1"/>
    </source>
</evidence>
<dbReference type="Pfam" id="PF06814">
    <property type="entry name" value="GOST_TM"/>
    <property type="match status" value="1"/>
</dbReference>
<feature type="chain" id="PRO_5040928036" description="GOST seven transmembrane domain-containing protein" evidence="8">
    <location>
        <begin position="26"/>
        <end position="630"/>
    </location>
</feature>
<feature type="region of interest" description="Disordered" evidence="6">
    <location>
        <begin position="529"/>
        <end position="560"/>
    </location>
</feature>
<keyword evidence="3 8" id="KW-0732">Signal</keyword>
<protein>
    <recommendedName>
        <fullName evidence="9">GOST seven transmembrane domain-containing protein</fullName>
    </recommendedName>
</protein>
<dbReference type="EMBL" id="JANBOH010000375">
    <property type="protein sequence ID" value="KAJ1642578.1"/>
    <property type="molecule type" value="Genomic_DNA"/>
</dbReference>
<dbReference type="AlphaFoldDB" id="A0A9W7XGR7"/>
<accession>A0A9W7XGR7</accession>
<evidence type="ECO:0000256" key="6">
    <source>
        <dbReference type="SAM" id="MobiDB-lite"/>
    </source>
</evidence>
<dbReference type="GO" id="GO:0005794">
    <property type="term" value="C:Golgi apparatus"/>
    <property type="evidence" value="ECO:0007669"/>
    <property type="project" value="TreeGrafter"/>
</dbReference>
<evidence type="ECO:0000256" key="5">
    <source>
        <dbReference type="ARBA" id="ARBA00023136"/>
    </source>
</evidence>
<feature type="transmembrane region" description="Helical" evidence="7">
    <location>
        <begin position="369"/>
        <end position="388"/>
    </location>
</feature>
<dbReference type="PANTHER" id="PTHR21229">
    <property type="entry name" value="LUNG SEVEN TRANSMEMBRANE RECEPTOR"/>
    <property type="match status" value="1"/>
</dbReference>